<dbReference type="GO" id="GO:0061630">
    <property type="term" value="F:ubiquitin protein ligase activity"/>
    <property type="evidence" value="ECO:0007669"/>
    <property type="project" value="UniProtKB-EC"/>
</dbReference>
<dbReference type="InterPro" id="IPR032675">
    <property type="entry name" value="LRR_dom_sf"/>
</dbReference>
<evidence type="ECO:0000259" key="16">
    <source>
        <dbReference type="PROSITE" id="PS52053"/>
    </source>
</evidence>
<protein>
    <recommendedName>
        <fullName evidence="5">RING-type E3 ubiquitin transferase</fullName>
        <ecNumber evidence="5">2.3.2.27</ecNumber>
    </recommendedName>
</protein>
<keyword evidence="11 14" id="KW-0832">Ubl conjugation</keyword>
<dbReference type="GO" id="GO:0016567">
    <property type="term" value="P:protein ubiquitination"/>
    <property type="evidence" value="ECO:0007669"/>
    <property type="project" value="InterPro"/>
</dbReference>
<dbReference type="InterPro" id="IPR051071">
    <property type="entry name" value="LRR-bact_E3_ubiq_ligases"/>
</dbReference>
<keyword evidence="13 14" id="KW-1035">Host cytoplasm</keyword>
<dbReference type="PROSITE" id="PS51450">
    <property type="entry name" value="LRR"/>
    <property type="match status" value="1"/>
</dbReference>
<keyword evidence="12" id="KW-0843">Virulence</keyword>
<dbReference type="PANTHER" id="PTHR47114:SF2">
    <property type="entry name" value="OLIGODENDROCYTE-MYELIN GLYCOPROTEIN"/>
    <property type="match status" value="1"/>
</dbReference>
<gene>
    <name evidence="17" type="ORF">EJA05_05840</name>
</gene>
<feature type="active site" description="Glycyl thioester intermediate" evidence="14">
    <location>
        <position position="1241"/>
    </location>
</feature>
<name>A0A3Q8TZP8_9PSED</name>
<dbReference type="InterPro" id="IPR046673">
    <property type="entry name" value="ToxA_N"/>
</dbReference>
<dbReference type="Pfam" id="PF14496">
    <property type="entry name" value="NEL"/>
    <property type="match status" value="1"/>
</dbReference>
<evidence type="ECO:0000256" key="14">
    <source>
        <dbReference type="PROSITE-ProRule" id="PRU01398"/>
    </source>
</evidence>
<reference evidence="17 18" key="1">
    <citation type="submission" date="2018-12" db="EMBL/GenBank/DDBJ databases">
        <authorList>
            <person name="Li S."/>
            <person name="Yang R."/>
            <person name="Chen G."/>
            <person name="Zou L."/>
            <person name="Zhang C."/>
            <person name="Chen Y."/>
            <person name="Liu Z."/>
            <person name="Li Y."/>
            <person name="Yan Y."/>
            <person name="Huang M."/>
            <person name="Chen T."/>
        </authorList>
    </citation>
    <scope>NUCLEOTIDE SEQUENCE [LARGE SCALE GENOMIC DNA]</scope>
    <source>
        <strain evidence="17 18">1257</strain>
    </source>
</reference>
<accession>A0A3Q8TZP8</accession>
<dbReference type="Pfam" id="PF20178">
    <property type="entry name" value="ToxA_N"/>
    <property type="match status" value="1"/>
</dbReference>
<dbReference type="GO" id="GO:0005576">
    <property type="term" value="C:extracellular region"/>
    <property type="evidence" value="ECO:0007669"/>
    <property type="project" value="UniProtKB-SubCell"/>
</dbReference>
<evidence type="ECO:0000313" key="18">
    <source>
        <dbReference type="Proteomes" id="UP000268230"/>
    </source>
</evidence>
<keyword evidence="10 14" id="KW-0833">Ubl conjugation pathway</keyword>
<evidence type="ECO:0000256" key="2">
    <source>
        <dbReference type="ARBA" id="ARBA00004192"/>
    </source>
</evidence>
<evidence type="ECO:0000256" key="5">
    <source>
        <dbReference type="ARBA" id="ARBA00012483"/>
    </source>
</evidence>
<evidence type="ECO:0000256" key="3">
    <source>
        <dbReference type="ARBA" id="ARBA00004613"/>
    </source>
</evidence>
<dbReference type="PROSITE" id="PS52053">
    <property type="entry name" value="NEL"/>
    <property type="match status" value="1"/>
</dbReference>
<evidence type="ECO:0000256" key="12">
    <source>
        <dbReference type="ARBA" id="ARBA00023026"/>
    </source>
</evidence>
<proteinExistence type="inferred from homology"/>
<keyword evidence="6 14" id="KW-0964">Secreted</keyword>
<dbReference type="PANTHER" id="PTHR47114">
    <property type="match status" value="1"/>
</dbReference>
<evidence type="ECO:0000256" key="11">
    <source>
        <dbReference type="ARBA" id="ARBA00022843"/>
    </source>
</evidence>
<dbReference type="KEGG" id="pory:EJA05_05840"/>
<dbReference type="InterPro" id="IPR029487">
    <property type="entry name" value="NEL_dom"/>
</dbReference>
<comment type="subcellular location">
    <subcellularLocation>
        <location evidence="2">Host cytoplasm</location>
    </subcellularLocation>
    <subcellularLocation>
        <location evidence="3">Secreted</location>
    </subcellularLocation>
</comment>
<feature type="region of interest" description="Disordered" evidence="15">
    <location>
        <begin position="524"/>
        <end position="544"/>
    </location>
</feature>
<evidence type="ECO:0000256" key="7">
    <source>
        <dbReference type="ARBA" id="ARBA00022614"/>
    </source>
</evidence>
<keyword evidence="7" id="KW-0433">Leucine-rich repeat</keyword>
<evidence type="ECO:0000313" key="17">
    <source>
        <dbReference type="EMBL" id="AZL67291.1"/>
    </source>
</evidence>
<dbReference type="Proteomes" id="UP000268230">
    <property type="component" value="Chromosome"/>
</dbReference>
<feature type="domain" description="NEL" evidence="16">
    <location>
        <begin position="1154"/>
        <end position="1441"/>
    </location>
</feature>
<dbReference type="SUPFAM" id="SSF52058">
    <property type="entry name" value="L domain-like"/>
    <property type="match status" value="1"/>
</dbReference>
<comment type="catalytic activity">
    <reaction evidence="1">
        <text>S-ubiquitinyl-[E2 ubiquitin-conjugating enzyme]-L-cysteine + [acceptor protein]-L-lysine = [E2 ubiquitin-conjugating enzyme]-L-cysteine + N(6)-ubiquitinyl-[acceptor protein]-L-lysine.</text>
        <dbReference type="EC" id="2.3.2.27"/>
    </reaction>
</comment>
<dbReference type="InterPro" id="IPR001611">
    <property type="entry name" value="Leu-rich_rpt"/>
</dbReference>
<dbReference type="EC" id="2.3.2.27" evidence="5"/>
<evidence type="ECO:0000256" key="13">
    <source>
        <dbReference type="ARBA" id="ARBA00023200"/>
    </source>
</evidence>
<evidence type="ECO:0000256" key="1">
    <source>
        <dbReference type="ARBA" id="ARBA00000900"/>
    </source>
</evidence>
<sequence length="1441" mass="161146">MTEVAITPDSIDAFIANRLPAWLTQADESRLVALNQALRGQQESAHRLAPLFDAIPSMEVYAAPLLEKALEQAGAGKLDVRRCQVGISRDVELPTASPHLKAPSYIHHSTQSLLAAALHNFHESETRPSIFRRAELTDETGRPLAFGFEAFAMLCRKLDLGGSYQALLKLTFQPSGEGGSIRREIERQMEENHRAQLEVAVRMARLREQVDEQSYFELLAVFAAKPAVPSAPGQITVRQLYLLGKKVRGVVTLEVRDAPGESLKAVIAWIPGDPRQPLSRYASWEALYLALGKRLRDSTARMFFGRFISERDRPLFFGALKALGRATAAGAALELDGRNLAIDDSLFVHLRKLQLEKLLDDARVLAVPTGDEDDVDRHARLDGMIAAGFDLLALAGLFIPVLGEVMLTVTAVQIAEQVYEGYQDWQIGDRQGALDHLFTVAQNLAVGVVVGKAGSAAVGLTRRLPFVDGLMPVRTGTGATRLASERLEAYQLEDQDTAVGHQVRVADGWRLRLPDGAYQVSRSAEGGQWRIQHPRRSTAHAPRLEHNGSGSWRHELEQPQRWQGVGLLLRRLDRRLASVPNATAQMLAEVTGLDEGRLRQLHLENAPPPARLLDAFERHELHRQYPALRGEAFDGYLADRERVPSRSASLLRRDFPGLSVSVAEEIVAQASSGQVAAMLERGRVPLALAERARWQLRNSRLDRACAGLRGAEAVNPDCERLALGLVERLLPWSASVRIELREAKVDGALLASQGSAQASTVLRVVKAKGGYTLQDGPGAEHASDRDSLLRALWLSLDQAQKAQLGEGASDEQMFVDRLAASASADREQVARVIGMAPVGRGLQPPRRLADGRVGYPLSGRGVGSRQAIRRGIHQIFPTLTELEMEAYVLDLLSRRVDLWEHYSLLQRQLGELRQQLRRWRDEAANPLQLLHRQRVADVIRRSWRRKLVDLAGDPVLTVEGERVGSLPMLPAGVDFSHVRRLVLRDMGLGEVDADFLARFPNLLELDLRENALTAIPAGIERMTRLRQLHLARNQISLDMAGNARLMPLSSLHTLDMSHNPLGRAPDLAGLRHLRRVLLRSTGLDTMPEPARRLSWRGLADLRDNSIRQLRLELNTLRLRLGRLSLHDNPLSEADEALLEQAAGSRELQAAHTPVDSALRDLWLGHEYGEARTQRQAIWDALQAESDSADLFRFLADFAQIDDFDQYPEYYRSRVWHILEACHAHESLRMRLFSEASGPRTCEDRLLLTLSQFELAVLAEQAVFEGPQAQVERRLVQLGRGLLRLDELDRIAARHVQSLLQRGVAMVDEIEVRLCLRVRLAQALGLPAQPPAMHYESFANVSTSDLRRAQAQVLASETRERVVESLAQRPFWERYVRERDHERFEVLAEPFHQRLEVIEQGVEQTGEQYYLEQSTALMVELEGVERELVRTLAREAYERSHP</sequence>
<evidence type="ECO:0000256" key="15">
    <source>
        <dbReference type="SAM" id="MobiDB-lite"/>
    </source>
</evidence>
<dbReference type="SMART" id="SM00369">
    <property type="entry name" value="LRR_TYP"/>
    <property type="match status" value="2"/>
</dbReference>
<comment type="similarity">
    <text evidence="4 14">Belongs to the LRR-containing bacterial E3 ligase family.</text>
</comment>
<dbReference type="EMBL" id="CP034338">
    <property type="protein sequence ID" value="AZL67291.1"/>
    <property type="molecule type" value="Genomic_DNA"/>
</dbReference>
<dbReference type="GO" id="GO:0030430">
    <property type="term" value="C:host cell cytoplasm"/>
    <property type="evidence" value="ECO:0007669"/>
    <property type="project" value="UniProtKB-SubCell"/>
</dbReference>
<dbReference type="Pfam" id="PF13855">
    <property type="entry name" value="LRR_8"/>
    <property type="match status" value="1"/>
</dbReference>
<dbReference type="OrthoDB" id="1467561at2"/>
<evidence type="ECO:0000256" key="9">
    <source>
        <dbReference type="ARBA" id="ARBA00022737"/>
    </source>
</evidence>
<comment type="PTM">
    <text evidence="14">Ubiquitinated in the presence of host E1 ubiquitin-activating enzyme, E2 ubiquitin-conjugating enzyme and ubiquitin.</text>
</comment>
<organism evidence="17 18">
    <name type="scientific">Pseudomonas entomophila</name>
    <dbReference type="NCBI Taxonomy" id="312306"/>
    <lineage>
        <taxon>Bacteria</taxon>
        <taxon>Pseudomonadati</taxon>
        <taxon>Pseudomonadota</taxon>
        <taxon>Gammaproteobacteria</taxon>
        <taxon>Pseudomonadales</taxon>
        <taxon>Pseudomonadaceae</taxon>
        <taxon>Pseudomonas</taxon>
    </lineage>
</organism>
<dbReference type="InterPro" id="IPR003591">
    <property type="entry name" value="Leu-rich_rpt_typical-subtyp"/>
</dbReference>
<dbReference type="Gene3D" id="1.20.58.360">
    <property type="entry name" value="Shigella T3SS effector IpaH defines"/>
    <property type="match status" value="1"/>
</dbReference>
<evidence type="ECO:0000256" key="4">
    <source>
        <dbReference type="ARBA" id="ARBA00009868"/>
    </source>
</evidence>
<keyword evidence="8 14" id="KW-0808">Transferase</keyword>
<evidence type="ECO:0000256" key="10">
    <source>
        <dbReference type="ARBA" id="ARBA00022786"/>
    </source>
</evidence>
<evidence type="ECO:0000256" key="6">
    <source>
        <dbReference type="ARBA" id="ARBA00022525"/>
    </source>
</evidence>
<dbReference type="Gene3D" id="3.80.10.10">
    <property type="entry name" value="Ribonuclease Inhibitor"/>
    <property type="match status" value="1"/>
</dbReference>
<keyword evidence="9" id="KW-0677">Repeat</keyword>
<evidence type="ECO:0000256" key="8">
    <source>
        <dbReference type="ARBA" id="ARBA00022679"/>
    </source>
</evidence>